<dbReference type="InterPro" id="IPR051159">
    <property type="entry name" value="Hexapeptide_acetyltransf"/>
</dbReference>
<proteinExistence type="predicted"/>
<dbReference type="Gene3D" id="2.160.10.10">
    <property type="entry name" value="Hexapeptide repeat proteins"/>
    <property type="match status" value="1"/>
</dbReference>
<protein>
    <submittedName>
        <fullName evidence="1">Putative sugar acetyltransferase</fullName>
    </submittedName>
</protein>
<dbReference type="EMBL" id="DQ915177">
    <property type="protein sequence ID" value="ABI85365.1"/>
    <property type="molecule type" value="Genomic_DNA"/>
</dbReference>
<dbReference type="RefSeq" id="WP_142740276.1">
    <property type="nucleotide sequence ID" value="NZ_JAAGVX010000016.1"/>
</dbReference>
<dbReference type="InterPro" id="IPR001451">
    <property type="entry name" value="Hexapep"/>
</dbReference>
<reference evidence="1" key="1">
    <citation type="journal article" date="2007" name="BMC Microbiol.">
        <title>The capsule polysaccharide structure and biogenesis for non-O1 Vibrio cholerae NRT36S: genes are embedded in the LPS region.</title>
        <authorList>
            <person name="Chen Y."/>
            <person name="Bystricky P."/>
            <person name="Adeyeye J."/>
            <person name="Panigrahi P."/>
            <person name="Ali A."/>
            <person name="Johnson J.A."/>
            <person name="Bush C.A."/>
            <person name="Morris J.G.Jr."/>
            <person name="Stine O.C."/>
        </authorList>
    </citation>
    <scope>NUCLEOTIDE SEQUENCE</scope>
    <source>
        <strain evidence="1">NRT36S</strain>
    </source>
</reference>
<keyword evidence="1" id="KW-0808">Transferase</keyword>
<dbReference type="CDD" id="cd04647">
    <property type="entry name" value="LbH_MAT_like"/>
    <property type="match status" value="1"/>
</dbReference>
<evidence type="ECO:0000313" key="1">
    <source>
        <dbReference type="EMBL" id="ABI85365.1"/>
    </source>
</evidence>
<dbReference type="GO" id="GO:0016740">
    <property type="term" value="F:transferase activity"/>
    <property type="evidence" value="ECO:0007669"/>
    <property type="project" value="UniProtKB-KW"/>
</dbReference>
<organism evidence="1">
    <name type="scientific">Vibrio cholerae</name>
    <dbReference type="NCBI Taxonomy" id="666"/>
    <lineage>
        <taxon>Bacteria</taxon>
        <taxon>Pseudomonadati</taxon>
        <taxon>Pseudomonadota</taxon>
        <taxon>Gammaproteobacteria</taxon>
        <taxon>Vibrionales</taxon>
        <taxon>Vibrionaceae</taxon>
        <taxon>Vibrio</taxon>
    </lineage>
</organism>
<dbReference type="PANTHER" id="PTHR23416">
    <property type="entry name" value="SIALIC ACID SYNTHASE-RELATED"/>
    <property type="match status" value="1"/>
</dbReference>
<dbReference type="AlphaFoldDB" id="Q06B89"/>
<name>Q06B89_VIBCL</name>
<dbReference type="InterPro" id="IPR011004">
    <property type="entry name" value="Trimer_LpxA-like_sf"/>
</dbReference>
<dbReference type="PANTHER" id="PTHR23416:SF78">
    <property type="entry name" value="LIPOPOLYSACCHARIDE BIOSYNTHESIS O-ACETYL TRANSFERASE WBBJ-RELATED"/>
    <property type="match status" value="1"/>
</dbReference>
<dbReference type="Pfam" id="PF00132">
    <property type="entry name" value="Hexapep"/>
    <property type="match status" value="1"/>
</dbReference>
<dbReference type="SUPFAM" id="SSF51161">
    <property type="entry name" value="Trimeric LpxA-like enzymes"/>
    <property type="match status" value="1"/>
</dbReference>
<accession>Q06B89</accession>
<sequence>MFRIALNFVFKILKGRPLKLDADITSKDLIYIFFSNIPSLLRGLIFYRKLISIGSKCNIYKVKFGKGVTVGNNVTMNGIGKHSIVLGDNVSIYSHCVLKVSGTYTLLGESIIIGCGVGIGDFSHIGGAGGISIGDGTIIGPYFSAHPENHIFNNLDVPIKEQGLTRRGISIGKDCWIGAKVTILDGASIGNGCIIAAGAVVRGEFPDNSIIAGVPAKVIRRRGN</sequence>